<accession>A0ACC0XZT7</accession>
<comment type="caution">
    <text evidence="1">The sequence shown here is derived from an EMBL/GenBank/DDBJ whole genome shotgun (WGS) entry which is preliminary data.</text>
</comment>
<protein>
    <submittedName>
        <fullName evidence="1">Uncharacterized protein</fullName>
    </submittedName>
</protein>
<proteinExistence type="predicted"/>
<name>A0ACC0XZT7_9ROSI</name>
<reference evidence="2" key="1">
    <citation type="journal article" date="2023" name="G3 (Bethesda)">
        <title>Genome assembly and association tests identify interacting loci associated with vigor, precocity, and sex in interspecific pistachio rootstocks.</title>
        <authorList>
            <person name="Palmer W."/>
            <person name="Jacygrad E."/>
            <person name="Sagayaradj S."/>
            <person name="Cavanaugh K."/>
            <person name="Han R."/>
            <person name="Bertier L."/>
            <person name="Beede B."/>
            <person name="Kafkas S."/>
            <person name="Golino D."/>
            <person name="Preece J."/>
            <person name="Michelmore R."/>
        </authorList>
    </citation>
    <scope>NUCLEOTIDE SEQUENCE [LARGE SCALE GENOMIC DNA]</scope>
</reference>
<dbReference type="EMBL" id="CM047744">
    <property type="protein sequence ID" value="KAJ0027657.1"/>
    <property type="molecule type" value="Genomic_DNA"/>
</dbReference>
<organism evidence="1 2">
    <name type="scientific">Pistacia integerrima</name>
    <dbReference type="NCBI Taxonomy" id="434235"/>
    <lineage>
        <taxon>Eukaryota</taxon>
        <taxon>Viridiplantae</taxon>
        <taxon>Streptophyta</taxon>
        <taxon>Embryophyta</taxon>
        <taxon>Tracheophyta</taxon>
        <taxon>Spermatophyta</taxon>
        <taxon>Magnoliopsida</taxon>
        <taxon>eudicotyledons</taxon>
        <taxon>Gunneridae</taxon>
        <taxon>Pentapetalae</taxon>
        <taxon>rosids</taxon>
        <taxon>malvids</taxon>
        <taxon>Sapindales</taxon>
        <taxon>Anacardiaceae</taxon>
        <taxon>Pistacia</taxon>
    </lineage>
</organism>
<gene>
    <name evidence="1" type="ORF">Pint_35152</name>
</gene>
<sequence>MDSATCADLSNKCQGCEKLDVVCNKEVGQVSAMSNGSASLEPITPVPNREIADSPYDCNTPLTEAKRPTKVPCFGAKTAREEDLVACADDSSPHAKTARKEDPVACVDDSSPRTPKDVVFDPFAPGPDNMAMAPLCKKYAEQMRTSVARRLKFESSFSLMENNTCVVDTESISDEEMFESVYNNLLEAIVSKQTEGLLAEISNTEWDADCCKTPPAPHLNGIAETCPGAPVKPSAKSRKIDLGLCRKLEF</sequence>
<evidence type="ECO:0000313" key="2">
    <source>
        <dbReference type="Proteomes" id="UP001163603"/>
    </source>
</evidence>
<dbReference type="Proteomes" id="UP001163603">
    <property type="component" value="Chromosome 9"/>
</dbReference>
<keyword evidence="2" id="KW-1185">Reference proteome</keyword>
<evidence type="ECO:0000313" key="1">
    <source>
        <dbReference type="EMBL" id="KAJ0027657.1"/>
    </source>
</evidence>